<keyword evidence="2" id="KW-1185">Reference proteome</keyword>
<dbReference type="Proteomes" id="UP001596108">
    <property type="component" value="Unassembled WGS sequence"/>
</dbReference>
<dbReference type="EMBL" id="JBHSNC010000010">
    <property type="protein sequence ID" value="MFC5528504.1"/>
    <property type="molecule type" value="Genomic_DNA"/>
</dbReference>
<evidence type="ECO:0000313" key="1">
    <source>
        <dbReference type="EMBL" id="MFC5528504.1"/>
    </source>
</evidence>
<comment type="caution">
    <text evidence="1">The sequence shown here is derived from an EMBL/GenBank/DDBJ whole genome shotgun (WGS) entry which is preliminary data.</text>
</comment>
<dbReference type="RefSeq" id="WP_378110345.1">
    <property type="nucleotide sequence ID" value="NZ_JBHSNC010000010.1"/>
</dbReference>
<name>A0ABW0QZX2_9BACL</name>
<proteinExistence type="predicted"/>
<reference evidence="2" key="1">
    <citation type="journal article" date="2019" name="Int. J. Syst. Evol. Microbiol.">
        <title>The Global Catalogue of Microorganisms (GCM) 10K type strain sequencing project: providing services to taxonomists for standard genome sequencing and annotation.</title>
        <authorList>
            <consortium name="The Broad Institute Genomics Platform"/>
            <consortium name="The Broad Institute Genome Sequencing Center for Infectious Disease"/>
            <person name="Wu L."/>
            <person name="Ma J."/>
        </authorList>
    </citation>
    <scope>NUCLEOTIDE SEQUENCE [LARGE SCALE GENOMIC DNA]</scope>
    <source>
        <strain evidence="2">CGMCC 1.18578</strain>
    </source>
</reference>
<accession>A0ABW0QZX2</accession>
<organism evidence="1 2">
    <name type="scientific">Cohnella yongneupensis</name>
    <dbReference type="NCBI Taxonomy" id="425006"/>
    <lineage>
        <taxon>Bacteria</taxon>
        <taxon>Bacillati</taxon>
        <taxon>Bacillota</taxon>
        <taxon>Bacilli</taxon>
        <taxon>Bacillales</taxon>
        <taxon>Paenibacillaceae</taxon>
        <taxon>Cohnella</taxon>
    </lineage>
</organism>
<sequence>MQQMQQELLTEIVIHLSHSHQQMARILSAKRQVTVRMAQLIDVLPNEHPHLNGLSGLVDSSTEVTKSVISFLNSIADLEEAVADSMTHVLKAIGNSGDEE</sequence>
<gene>
    <name evidence="1" type="ORF">ACFPQ4_03435</name>
</gene>
<evidence type="ECO:0000313" key="2">
    <source>
        <dbReference type="Proteomes" id="UP001596108"/>
    </source>
</evidence>
<protein>
    <submittedName>
        <fullName evidence="1">Nucleoside-diphosphate sugar epimerase</fullName>
    </submittedName>
</protein>